<accession>A0ABW9QQD4</accession>
<keyword evidence="7" id="KW-1185">Reference proteome</keyword>
<dbReference type="PROSITE" id="PS00092">
    <property type="entry name" value="N6_MTASE"/>
    <property type="match status" value="1"/>
</dbReference>
<comment type="similarity">
    <text evidence="1">Belongs to the N(4)/N(6)-methyltransferase family.</text>
</comment>
<gene>
    <name evidence="6" type="ORF">GHK86_04780</name>
</gene>
<dbReference type="InterPro" id="IPR002052">
    <property type="entry name" value="DNA_methylase_N6_adenine_CS"/>
</dbReference>
<dbReference type="EMBL" id="WJHE01000201">
    <property type="protein sequence ID" value="MST32040.1"/>
    <property type="molecule type" value="Genomic_DNA"/>
</dbReference>
<feature type="domain" description="DNA methylase N-4/N-6" evidence="5">
    <location>
        <begin position="85"/>
        <end position="412"/>
    </location>
</feature>
<dbReference type="Pfam" id="PF01555">
    <property type="entry name" value="N6_N4_Mtase"/>
    <property type="match status" value="1"/>
</dbReference>
<protein>
    <submittedName>
        <fullName evidence="6">Site-specific DNA-methyltransferase</fullName>
    </submittedName>
</protein>
<keyword evidence="2" id="KW-0489">Methyltransferase</keyword>
<dbReference type="PIRSF" id="PIRSF015855">
    <property type="entry name" value="TypeIII_Mtase_mKpnI"/>
    <property type="match status" value="1"/>
</dbReference>
<keyword evidence="3" id="KW-0808">Transferase</keyword>
<dbReference type="SUPFAM" id="SSF53335">
    <property type="entry name" value="S-adenosyl-L-methionine-dependent methyltransferases"/>
    <property type="match status" value="1"/>
</dbReference>
<sequence length="608" mass="67194">MRENKIDVEALRRSLGDWVDPGPERFGLTWPGKAECMRVIQEPSIGTLVPMPDESVDWDTTQNVIIEGENLEVLKLLQKAYYGKVKLIYIDPPYNTGKEFIYPDNFKEGLTDYLRYSGQVDEEGFKLSANAETDGRYHSKWLSMMYPRLFIARNLLRDDGVILVSINDREVHHLRCLLNEIFGEENFYAQFVWNNEGNVDNQSAVKTVHEYVLCYCRSKEAIGPPGVIDPNIEDASKLFRDQVENTLTKNGSKNPESTVTLPVGFPASFESGVIPARDDKWPHLLDDLVIEESALVQPCRVRSGWSSRNLLDLFISNGFVDISDSEGKATRFAVTNTGAIYVYKDRTDTESHVLSVLRNMGTTQQMSRQLASWGIEFDYPKPVYLLQYLCSLFTSPTSADIVLDFFAGAGSLPHGVLLQNVKDGGNRRYLVVQLPEPSGDGDESLASVLRRRMQSVSGQLTAAGVVEPGFRSFRLSSSNFSVWDGTTDTSEDIVSQLALAVQHVIDGAPDESMLVELLLKAGFALTAPVEAVDFAGIAGFAVSDGALLICLARSLTIEAFEAMVATEPAMILVLDAGFGGSDELKVNALQTVRARNQQSGSDIALRVV</sequence>
<proteinExistence type="inferred from homology"/>
<evidence type="ECO:0000256" key="2">
    <source>
        <dbReference type="ARBA" id="ARBA00022603"/>
    </source>
</evidence>
<evidence type="ECO:0000259" key="5">
    <source>
        <dbReference type="Pfam" id="PF01555"/>
    </source>
</evidence>
<dbReference type="PRINTS" id="PR00506">
    <property type="entry name" value="D21N6MTFRASE"/>
</dbReference>
<dbReference type="InterPro" id="IPR002941">
    <property type="entry name" value="DNA_methylase_N4/N6"/>
</dbReference>
<reference evidence="6 7" key="1">
    <citation type="submission" date="2019-11" db="EMBL/GenBank/DDBJ databases">
        <title>Acidiferrimicrobium australis gen. nov., sp. nov., an acidophilic and obligately heterotrophic, member of the Actinobacteria that catalyses dissimilatory oxido- reduction of iron isolated from metal-rich acidic water in Chile.</title>
        <authorList>
            <person name="Gonzalez D."/>
            <person name="Huber K."/>
            <person name="Hedrich S."/>
            <person name="Rojas-Villalobos C."/>
            <person name="Quatrini R."/>
            <person name="Dinamarca M.A."/>
            <person name="Schwarz A."/>
            <person name="Canales C."/>
            <person name="Nancucheo I."/>
        </authorList>
    </citation>
    <scope>NUCLEOTIDE SEQUENCE [LARGE SCALE GENOMIC DNA]</scope>
    <source>
        <strain evidence="6 7">USS-CCA1</strain>
    </source>
</reference>
<keyword evidence="4" id="KW-0949">S-adenosyl-L-methionine</keyword>
<dbReference type="Gene3D" id="3.40.50.150">
    <property type="entry name" value="Vaccinia Virus protein VP39"/>
    <property type="match status" value="1"/>
</dbReference>
<evidence type="ECO:0000313" key="6">
    <source>
        <dbReference type="EMBL" id="MST32040.1"/>
    </source>
</evidence>
<evidence type="ECO:0000256" key="1">
    <source>
        <dbReference type="ARBA" id="ARBA00006594"/>
    </source>
</evidence>
<dbReference type="Proteomes" id="UP000437736">
    <property type="component" value="Unassembled WGS sequence"/>
</dbReference>
<evidence type="ECO:0000256" key="3">
    <source>
        <dbReference type="ARBA" id="ARBA00022679"/>
    </source>
</evidence>
<evidence type="ECO:0000256" key="4">
    <source>
        <dbReference type="ARBA" id="ARBA00022691"/>
    </source>
</evidence>
<dbReference type="InterPro" id="IPR002295">
    <property type="entry name" value="N4/N6-MTase_EcoPI_Mod-like"/>
</dbReference>
<name>A0ABW9QQD4_9ACTN</name>
<comment type="caution">
    <text evidence="6">The sequence shown here is derived from an EMBL/GenBank/DDBJ whole genome shotgun (WGS) entry which is preliminary data.</text>
</comment>
<dbReference type="InterPro" id="IPR029063">
    <property type="entry name" value="SAM-dependent_MTases_sf"/>
</dbReference>
<evidence type="ECO:0000313" key="7">
    <source>
        <dbReference type="Proteomes" id="UP000437736"/>
    </source>
</evidence>
<organism evidence="6 7">
    <name type="scientific">Acidiferrimicrobium australe</name>
    <dbReference type="NCBI Taxonomy" id="2664430"/>
    <lineage>
        <taxon>Bacteria</taxon>
        <taxon>Bacillati</taxon>
        <taxon>Actinomycetota</taxon>
        <taxon>Acidimicrobiia</taxon>
        <taxon>Acidimicrobiales</taxon>
        <taxon>Acidimicrobiaceae</taxon>
        <taxon>Acidiferrimicrobium</taxon>
    </lineage>
</organism>